<gene>
    <name evidence="12" type="ORF">LQ318_01160</name>
</gene>
<dbReference type="PIRSF" id="PIRSF029900">
    <property type="entry name" value="Alpha-glucuronds"/>
    <property type="match status" value="1"/>
</dbReference>
<evidence type="ECO:0000313" key="12">
    <source>
        <dbReference type="EMBL" id="MCW9711498.1"/>
    </source>
</evidence>
<evidence type="ECO:0000259" key="11">
    <source>
        <dbReference type="Pfam" id="PF07488"/>
    </source>
</evidence>
<keyword evidence="2 7" id="KW-0858">Xylan degradation</keyword>
<dbReference type="EMBL" id="JAJNDC010000001">
    <property type="protein sequence ID" value="MCW9711498.1"/>
    <property type="molecule type" value="Genomic_DNA"/>
</dbReference>
<dbReference type="Gene3D" id="3.20.20.80">
    <property type="entry name" value="Glycosidases"/>
    <property type="match status" value="1"/>
</dbReference>
<keyword evidence="3 7" id="KW-0378">Hydrolase</keyword>
<evidence type="ECO:0000256" key="3">
    <source>
        <dbReference type="ARBA" id="ARBA00022801"/>
    </source>
</evidence>
<dbReference type="InterPro" id="IPR037054">
    <property type="entry name" value="A-glucoronidase_C_sf"/>
</dbReference>
<dbReference type="Proteomes" id="UP001207337">
    <property type="component" value="Unassembled WGS sequence"/>
</dbReference>
<sequence>MILKIYRYLLVLLLLVAGLGVQHLEADDGYRLWLRYDQISNEEVREQYRSSIGEVVLNDNSDTFALIKEEITKGLSGLLGKDIPVNSQVTDNPSLIIGTPSNSNVISSLDLTEKLKSVGNEGFLIEQHEIDGENHFIIASSTDIGALYGTFHFLRLLQTHKDLQDIAIESAPKIQHRVLNHWDNLDRTVERGYAGLSLWEWKTLPNYEDPRYKDYARANASIGINGTVLNNVNANPNMLTEQYIKKAAKLADIFRPYGITVYFSANFFAPSRIGGLENSDPLNPKVQQWWKDKVDQIYKHIPDFGGFLVKANSEGQPGPQDYGRSHAEGANVLAEALAPHDGIVMWRAFVYSPEQEDRFREGYDEFVPLDGEFADNVILQVKNGPIDFQPREPFHPLFGALPETNTMMELQITQEYFGFSNHLAYLGPLYTEAINADTYAKGEGSTVAKVIDGEVFNYEHTGIAGVANTGTNRNWTGHPFGQSNWYAFGRLAWDHTLTAEEIADNWIRMTFSHEQDLMEPVKEIMMMSREAGVRYRNPLGLTHLYAQGHHYGPAPWTSELSRPDWTAVYYHKADEEGIGFDRTETGSNAIEQYHPPVKEKFDELEDTPEEYLLWFHHVSWDHEMSTGRTLWEELVHRYYQGVEDVREMQRKWASVEGLIDQERYDHVESLLEIQEEDAIWWRNACVLYFQTHSGKPIPEGYEKPEHSLEYYKELEETHHIARF</sequence>
<evidence type="ECO:0000256" key="4">
    <source>
        <dbReference type="ARBA" id="ARBA00023277"/>
    </source>
</evidence>
<dbReference type="PANTHER" id="PTHR39207:SF1">
    <property type="entry name" value="ALPHA-GLUCURONIDASE A"/>
    <property type="match status" value="1"/>
</dbReference>
<keyword evidence="4 8" id="KW-0119">Carbohydrate metabolism</keyword>
<dbReference type="Pfam" id="PF07488">
    <property type="entry name" value="Glyco_hydro_67M"/>
    <property type="match status" value="1"/>
</dbReference>
<evidence type="ECO:0000256" key="8">
    <source>
        <dbReference type="RuleBase" id="RU361198"/>
    </source>
</evidence>
<keyword evidence="5 7" id="KW-0326">Glycosidase</keyword>
<dbReference type="Pfam" id="PF07477">
    <property type="entry name" value="Glyco_hydro_67C"/>
    <property type="match status" value="1"/>
</dbReference>
<dbReference type="InterPro" id="IPR011100">
    <property type="entry name" value="Glyco_hydro_67_cat"/>
</dbReference>
<feature type="domain" description="Glycosyl hydrolase family 67 C-terminal" evidence="10">
    <location>
        <begin position="476"/>
        <end position="701"/>
    </location>
</feature>
<keyword evidence="13" id="KW-1185">Reference proteome</keyword>
<dbReference type="Pfam" id="PF03648">
    <property type="entry name" value="Glyco_hydro_67N"/>
    <property type="match status" value="1"/>
</dbReference>
<evidence type="ECO:0000256" key="5">
    <source>
        <dbReference type="ARBA" id="ARBA00023295"/>
    </source>
</evidence>
<comment type="caution">
    <text evidence="12">The sequence shown here is derived from an EMBL/GenBank/DDBJ whole genome shotgun (WGS) entry which is preliminary data.</text>
</comment>
<comment type="subunit">
    <text evidence="8">Homodimer.</text>
</comment>
<organism evidence="12 13">
    <name type="scientific">Fodinibius salicampi</name>
    <dbReference type="NCBI Taxonomy" id="1920655"/>
    <lineage>
        <taxon>Bacteria</taxon>
        <taxon>Pseudomonadati</taxon>
        <taxon>Balneolota</taxon>
        <taxon>Balneolia</taxon>
        <taxon>Balneolales</taxon>
        <taxon>Balneolaceae</taxon>
        <taxon>Fodinibius</taxon>
    </lineage>
</organism>
<evidence type="ECO:0000256" key="6">
    <source>
        <dbReference type="ARBA" id="ARBA00023326"/>
    </source>
</evidence>
<evidence type="ECO:0000256" key="2">
    <source>
        <dbReference type="ARBA" id="ARBA00022651"/>
    </source>
</evidence>
<accession>A0ABT3PUH5</accession>
<dbReference type="PANTHER" id="PTHR39207">
    <property type="entry name" value="ALPHA-GLUCURONIDASE A"/>
    <property type="match status" value="1"/>
</dbReference>
<dbReference type="InterPro" id="IPR011395">
    <property type="entry name" value="Glyco_hydro_67_aGlcAse"/>
</dbReference>
<dbReference type="InterPro" id="IPR011099">
    <property type="entry name" value="Glyco_hydro_67_C"/>
</dbReference>
<dbReference type="Gene3D" id="3.30.379.10">
    <property type="entry name" value="Chitobiase/beta-hexosaminidase domain 2-like"/>
    <property type="match status" value="1"/>
</dbReference>
<dbReference type="InterPro" id="IPR005154">
    <property type="entry name" value="Glyco_hydro_67_aGlcAse_N"/>
</dbReference>
<comment type="catalytic activity">
    <reaction evidence="8">
        <text>Hydrolysis of (1-&gt;2)-alpha-D-(4-O-methyl)glucuronosyl links in the main chain of hardwood xylans.</text>
        <dbReference type="EC" id="3.2.1.131"/>
    </reaction>
</comment>
<proteinExistence type="inferred from homology"/>
<evidence type="ECO:0000256" key="7">
    <source>
        <dbReference type="PIRNR" id="PIRNR029900"/>
    </source>
</evidence>
<dbReference type="InterPro" id="IPR017853">
    <property type="entry name" value="GH"/>
</dbReference>
<dbReference type="SUPFAM" id="SSF51445">
    <property type="entry name" value="(Trans)glycosidases"/>
    <property type="match status" value="1"/>
</dbReference>
<protein>
    <recommendedName>
        <fullName evidence="8">Xylan alpha-1,2-glucuronidase</fullName>
        <ecNumber evidence="8">3.2.1.131</ecNumber>
    </recommendedName>
</protein>
<keyword evidence="6 8" id="KW-0624">Polysaccharide degradation</keyword>
<dbReference type="EC" id="3.2.1.131" evidence="8"/>
<comment type="similarity">
    <text evidence="1 7 8">Belongs to the glycosyl hydrolase 67 family.</text>
</comment>
<reference evidence="12 13" key="1">
    <citation type="submission" date="2021-11" db="EMBL/GenBank/DDBJ databases">
        <title>Aliifidinibius sp. nov., a new bacterium isolated from saline soil.</title>
        <authorList>
            <person name="Galisteo C."/>
            <person name="De La Haba R."/>
            <person name="Sanchez-Porro C."/>
            <person name="Ventosa A."/>
        </authorList>
    </citation>
    <scope>NUCLEOTIDE SEQUENCE [LARGE SCALE GENOMIC DNA]</scope>
    <source>
        <strain evidence="12 13">KACC 190600</strain>
    </source>
</reference>
<feature type="domain" description="Alpha glucuronidase N-terminal" evidence="9">
    <location>
        <begin position="32"/>
        <end position="153"/>
    </location>
</feature>
<dbReference type="SUPFAM" id="SSF55545">
    <property type="entry name" value="beta-N-acetylhexosaminidase-like domain"/>
    <property type="match status" value="1"/>
</dbReference>
<evidence type="ECO:0000259" key="9">
    <source>
        <dbReference type="Pfam" id="PF03648"/>
    </source>
</evidence>
<feature type="domain" description="Glycosyl hydrolase family 67 catalytic" evidence="11">
    <location>
        <begin position="157"/>
        <end position="475"/>
    </location>
</feature>
<evidence type="ECO:0000256" key="1">
    <source>
        <dbReference type="ARBA" id="ARBA00008833"/>
    </source>
</evidence>
<dbReference type="InterPro" id="IPR029018">
    <property type="entry name" value="Hex-like_dom2"/>
</dbReference>
<evidence type="ECO:0000313" key="13">
    <source>
        <dbReference type="Proteomes" id="UP001207337"/>
    </source>
</evidence>
<name>A0ABT3PUH5_9BACT</name>
<dbReference type="Gene3D" id="3.90.1330.10">
    <property type="entry name" value="Alpha-glucuronidase, C-terminal domain"/>
    <property type="match status" value="1"/>
</dbReference>
<dbReference type="RefSeq" id="WP_265786765.1">
    <property type="nucleotide sequence ID" value="NZ_BAABRS010000001.1"/>
</dbReference>
<evidence type="ECO:0000259" key="10">
    <source>
        <dbReference type="Pfam" id="PF07477"/>
    </source>
</evidence>